<reference evidence="2 3" key="1">
    <citation type="journal article" date="2016" name="Nat. Commun.">
        <title>Thousands of microbial genomes shed light on interconnected biogeochemical processes in an aquifer system.</title>
        <authorList>
            <person name="Anantharaman K."/>
            <person name="Brown C.T."/>
            <person name="Hug L.A."/>
            <person name="Sharon I."/>
            <person name="Castelle C.J."/>
            <person name="Probst A.J."/>
            <person name="Thomas B.C."/>
            <person name="Singh A."/>
            <person name="Wilkins M.J."/>
            <person name="Karaoz U."/>
            <person name="Brodie E.L."/>
            <person name="Williams K.H."/>
            <person name="Hubbard S.S."/>
            <person name="Banfield J.F."/>
        </authorList>
    </citation>
    <scope>NUCLEOTIDE SEQUENCE [LARGE SCALE GENOMIC DNA]</scope>
</reference>
<evidence type="ECO:0000256" key="1">
    <source>
        <dbReference type="SAM" id="Phobius"/>
    </source>
</evidence>
<feature type="transmembrane region" description="Helical" evidence="1">
    <location>
        <begin position="118"/>
        <end position="139"/>
    </location>
</feature>
<gene>
    <name evidence="2" type="ORF">A2115_03525</name>
</gene>
<keyword evidence="1" id="KW-0812">Transmembrane</keyword>
<keyword evidence="1" id="KW-0472">Membrane</keyword>
<comment type="caution">
    <text evidence="2">The sequence shown here is derived from an EMBL/GenBank/DDBJ whole genome shotgun (WGS) entry which is preliminary data.</text>
</comment>
<dbReference type="Proteomes" id="UP000176198">
    <property type="component" value="Unassembled WGS sequence"/>
</dbReference>
<feature type="transmembrane region" description="Helical" evidence="1">
    <location>
        <begin position="29"/>
        <end position="54"/>
    </location>
</feature>
<accession>A0A1F7WIJ6</accession>
<evidence type="ECO:0000313" key="3">
    <source>
        <dbReference type="Proteomes" id="UP000176198"/>
    </source>
</evidence>
<dbReference type="EMBL" id="MGFJ01000017">
    <property type="protein sequence ID" value="OGM02664.1"/>
    <property type="molecule type" value="Genomic_DNA"/>
</dbReference>
<keyword evidence="1" id="KW-1133">Transmembrane helix</keyword>
<evidence type="ECO:0000313" key="2">
    <source>
        <dbReference type="EMBL" id="OGM02664.1"/>
    </source>
</evidence>
<proteinExistence type="predicted"/>
<name>A0A1F7WIJ6_9BACT</name>
<dbReference type="STRING" id="1802471.A2115_03525"/>
<sequence length="141" mass="16005">MGGESHRWRGAFVFLSSKPAKGWRDMFEIILYVAAALILIFVFLFILGVVLHILGFASPYILDWIFERDEKASRKEVERIINDGGFDGWLADRVREPFYKKLKYIRVKKKVVDSVKTLLIALGLMMGVALGGQILMGLIGK</sequence>
<organism evidence="2 3">
    <name type="scientific">Candidatus Woesebacteria bacterium GWA1_41_8</name>
    <dbReference type="NCBI Taxonomy" id="1802471"/>
    <lineage>
        <taxon>Bacteria</taxon>
        <taxon>Candidatus Woeseibacteriota</taxon>
    </lineage>
</organism>
<dbReference type="AlphaFoldDB" id="A0A1F7WIJ6"/>
<protein>
    <submittedName>
        <fullName evidence="2">Uncharacterized protein</fullName>
    </submittedName>
</protein>